<dbReference type="Proteomes" id="UP000248795">
    <property type="component" value="Unassembled WGS sequence"/>
</dbReference>
<dbReference type="GO" id="GO:0016020">
    <property type="term" value="C:membrane"/>
    <property type="evidence" value="ECO:0007669"/>
    <property type="project" value="UniProtKB-SubCell"/>
</dbReference>
<reference evidence="8" key="1">
    <citation type="submission" date="2018-06" db="EMBL/GenBank/DDBJ databases">
        <title>Aestuariibacter litoralis strain KCTC 52945T.</title>
        <authorList>
            <person name="Li X."/>
            <person name="Salam N."/>
            <person name="Li J.-L."/>
            <person name="Chen Y.-M."/>
            <person name="Yang Z.-W."/>
            <person name="Zhang L.-Y."/>
            <person name="Han M.-X."/>
            <person name="Xiao M."/>
            <person name="Li W.-J."/>
        </authorList>
    </citation>
    <scope>NUCLEOTIDE SEQUENCE [LARGE SCALE GENOMIC DNA]</scope>
    <source>
        <strain evidence="8">KCTC 52945</strain>
    </source>
</reference>
<comment type="caution">
    <text evidence="7">The sequence shown here is derived from an EMBL/GenBank/DDBJ whole genome shotgun (WGS) entry which is preliminary data.</text>
</comment>
<dbReference type="InterPro" id="IPR050307">
    <property type="entry name" value="Sterol_Desaturase_Related"/>
</dbReference>
<dbReference type="GO" id="GO:0008610">
    <property type="term" value="P:lipid biosynthetic process"/>
    <property type="evidence" value="ECO:0007669"/>
    <property type="project" value="InterPro"/>
</dbReference>
<feature type="transmembrane region" description="Helical" evidence="5">
    <location>
        <begin position="77"/>
        <end position="98"/>
    </location>
</feature>
<keyword evidence="2 5" id="KW-0812">Transmembrane</keyword>
<evidence type="ECO:0000313" key="7">
    <source>
        <dbReference type="EMBL" id="PZF78454.1"/>
    </source>
</evidence>
<evidence type="ECO:0000256" key="4">
    <source>
        <dbReference type="ARBA" id="ARBA00023136"/>
    </source>
</evidence>
<evidence type="ECO:0000256" key="1">
    <source>
        <dbReference type="ARBA" id="ARBA00004370"/>
    </source>
</evidence>
<dbReference type="GO" id="GO:0016491">
    <property type="term" value="F:oxidoreductase activity"/>
    <property type="evidence" value="ECO:0007669"/>
    <property type="project" value="InterPro"/>
</dbReference>
<accession>A0A2W2BDY2</accession>
<gene>
    <name evidence="7" type="ORF">DK847_01140</name>
</gene>
<protein>
    <submittedName>
        <fullName evidence="7">Sterol desaturase family protein</fullName>
    </submittedName>
</protein>
<keyword evidence="3 5" id="KW-1133">Transmembrane helix</keyword>
<evidence type="ECO:0000256" key="3">
    <source>
        <dbReference type="ARBA" id="ARBA00022989"/>
    </source>
</evidence>
<proteinExistence type="predicted"/>
<evidence type="ECO:0000256" key="2">
    <source>
        <dbReference type="ARBA" id="ARBA00022692"/>
    </source>
</evidence>
<evidence type="ECO:0000259" key="6">
    <source>
        <dbReference type="Pfam" id="PF04116"/>
    </source>
</evidence>
<comment type="subcellular location">
    <subcellularLocation>
        <location evidence="1">Membrane</location>
    </subcellularLocation>
</comment>
<feature type="transmembrane region" description="Helical" evidence="5">
    <location>
        <begin position="45"/>
        <end position="71"/>
    </location>
</feature>
<name>A0A2W2BDY2_9HYPH</name>
<dbReference type="EMBL" id="QKVK01000001">
    <property type="protein sequence ID" value="PZF78454.1"/>
    <property type="molecule type" value="Genomic_DNA"/>
</dbReference>
<feature type="transmembrane region" description="Helical" evidence="5">
    <location>
        <begin position="6"/>
        <end position="25"/>
    </location>
</feature>
<keyword evidence="8" id="KW-1185">Reference proteome</keyword>
<dbReference type="AlphaFoldDB" id="A0A2W2BDY2"/>
<keyword evidence="4 5" id="KW-0472">Membrane</keyword>
<evidence type="ECO:0000256" key="5">
    <source>
        <dbReference type="SAM" id="Phobius"/>
    </source>
</evidence>
<feature type="transmembrane region" description="Helical" evidence="5">
    <location>
        <begin position="144"/>
        <end position="168"/>
    </location>
</feature>
<dbReference type="GO" id="GO:0005506">
    <property type="term" value="F:iron ion binding"/>
    <property type="evidence" value="ECO:0007669"/>
    <property type="project" value="InterPro"/>
</dbReference>
<dbReference type="PANTHER" id="PTHR11863">
    <property type="entry name" value="STEROL DESATURASE"/>
    <property type="match status" value="1"/>
</dbReference>
<dbReference type="RefSeq" id="WP_111195781.1">
    <property type="nucleotide sequence ID" value="NZ_QKVK01000001.1"/>
</dbReference>
<organism evidence="7 8">
    <name type="scientific">Aestuariivirga litoralis</name>
    <dbReference type="NCBI Taxonomy" id="2650924"/>
    <lineage>
        <taxon>Bacteria</taxon>
        <taxon>Pseudomonadati</taxon>
        <taxon>Pseudomonadota</taxon>
        <taxon>Alphaproteobacteria</taxon>
        <taxon>Hyphomicrobiales</taxon>
        <taxon>Aestuariivirgaceae</taxon>
        <taxon>Aestuariivirga</taxon>
    </lineage>
</organism>
<dbReference type="InterPro" id="IPR006694">
    <property type="entry name" value="Fatty_acid_hydroxylase"/>
</dbReference>
<feature type="domain" description="Fatty acid hydroxylase" evidence="6">
    <location>
        <begin position="86"/>
        <end position="220"/>
    </location>
</feature>
<dbReference type="Pfam" id="PF04116">
    <property type="entry name" value="FA_hydroxylase"/>
    <property type="match status" value="1"/>
</dbReference>
<sequence>MEQLSALLPYKIAAVLGWLALLLVLERVFPLAKVVGGVRRVAKNLSLAGFNALLSPLIVVPVSAFAAAHALDWRPPWWSGWTGLVLDILLLDLWIYWWHRANHEWPLLWRFHEVHHLDEFLDASSALRFHFGEVALSSLARAGVILLTGVPLVSVVVFETLLAFNTIFHHSDVRLPPRLEKVLSWVIVTPSIHWVHHHAIRRDTDSNYASLLSVWDRLFASRSHTVRTPEMPIGTEGLKDRGLAGLVARPFEERQSWGGGER</sequence>
<evidence type="ECO:0000313" key="8">
    <source>
        <dbReference type="Proteomes" id="UP000248795"/>
    </source>
</evidence>